<dbReference type="GO" id="GO:0006227">
    <property type="term" value="P:dUDP biosynthetic process"/>
    <property type="evidence" value="ECO:0007669"/>
    <property type="project" value="TreeGrafter"/>
</dbReference>
<dbReference type="SUPFAM" id="SSF52540">
    <property type="entry name" value="P-loop containing nucleoside triphosphate hydrolases"/>
    <property type="match status" value="1"/>
</dbReference>
<feature type="domain" description="Thymidylate kinase-like" evidence="2">
    <location>
        <begin position="10"/>
        <end position="171"/>
    </location>
</feature>
<organism evidence="3 4">
    <name type="scientific">Dimorphilus gyrociliatus</name>
    <dbReference type="NCBI Taxonomy" id="2664684"/>
    <lineage>
        <taxon>Eukaryota</taxon>
        <taxon>Metazoa</taxon>
        <taxon>Spiralia</taxon>
        <taxon>Lophotrochozoa</taxon>
        <taxon>Annelida</taxon>
        <taxon>Polychaeta</taxon>
        <taxon>Polychaeta incertae sedis</taxon>
        <taxon>Dinophilidae</taxon>
        <taxon>Dimorphilus</taxon>
    </lineage>
</organism>
<name>A0A7I8V4P7_9ANNE</name>
<evidence type="ECO:0000313" key="4">
    <source>
        <dbReference type="Proteomes" id="UP000549394"/>
    </source>
</evidence>
<proteinExistence type="inferred from homology"/>
<keyword evidence="4" id="KW-1185">Reference proteome</keyword>
<dbReference type="GO" id="GO:0005829">
    <property type="term" value="C:cytosol"/>
    <property type="evidence" value="ECO:0007669"/>
    <property type="project" value="TreeGrafter"/>
</dbReference>
<evidence type="ECO:0000259" key="2">
    <source>
        <dbReference type="Pfam" id="PF02223"/>
    </source>
</evidence>
<dbReference type="AlphaFoldDB" id="A0A7I8V4P7"/>
<dbReference type="Proteomes" id="UP000549394">
    <property type="component" value="Unassembled WGS sequence"/>
</dbReference>
<evidence type="ECO:0000313" key="3">
    <source>
        <dbReference type="EMBL" id="CAD5111187.1"/>
    </source>
</evidence>
<sequence length="205" mass="23925">MIRRGALIVLEGCDKCGKTTQAKLLEESLIKHGLSVQFLRFPDRQTIIGKMCNDYLRMTTELEDHAIHLLFTANRWELVPKMIKLLESGTNLINVDLSWCKQMESGLPKPDAVFYLDINDEEASKRGDYGRERYENRNNQIRVAEIYETFKKEKYWNIINANRSVEDIHTDLFRSALKVITDSGDKIISKLWDQEQHDQGDFIEK</sequence>
<dbReference type="GO" id="GO:0005739">
    <property type="term" value="C:mitochondrion"/>
    <property type="evidence" value="ECO:0007669"/>
    <property type="project" value="TreeGrafter"/>
</dbReference>
<dbReference type="GO" id="GO:0005634">
    <property type="term" value="C:nucleus"/>
    <property type="evidence" value="ECO:0007669"/>
    <property type="project" value="TreeGrafter"/>
</dbReference>
<dbReference type="GO" id="GO:0006235">
    <property type="term" value="P:dTTP biosynthetic process"/>
    <property type="evidence" value="ECO:0007669"/>
    <property type="project" value="TreeGrafter"/>
</dbReference>
<dbReference type="Pfam" id="PF02223">
    <property type="entry name" value="Thymidylate_kin"/>
    <property type="match status" value="1"/>
</dbReference>
<dbReference type="GO" id="GO:0006233">
    <property type="term" value="P:dTDP biosynthetic process"/>
    <property type="evidence" value="ECO:0007669"/>
    <property type="project" value="TreeGrafter"/>
</dbReference>
<dbReference type="InterPro" id="IPR027417">
    <property type="entry name" value="P-loop_NTPase"/>
</dbReference>
<reference evidence="3 4" key="1">
    <citation type="submission" date="2020-08" db="EMBL/GenBank/DDBJ databases">
        <authorList>
            <person name="Hejnol A."/>
        </authorList>
    </citation>
    <scope>NUCLEOTIDE SEQUENCE [LARGE SCALE GENOMIC DNA]</scope>
</reference>
<dbReference type="PANTHER" id="PTHR10344:SF1">
    <property type="entry name" value="THYMIDYLATE KINASE"/>
    <property type="match status" value="1"/>
</dbReference>
<accession>A0A7I8V4P7</accession>
<gene>
    <name evidence="3" type="ORF">DGYR_LOCUS511</name>
</gene>
<protein>
    <submittedName>
        <fullName evidence="3">DgyrCDS521</fullName>
    </submittedName>
</protein>
<dbReference type="EMBL" id="CAJFCJ010000001">
    <property type="protein sequence ID" value="CAD5111187.1"/>
    <property type="molecule type" value="Genomic_DNA"/>
</dbReference>
<dbReference type="Gene3D" id="3.40.50.300">
    <property type="entry name" value="P-loop containing nucleotide triphosphate hydrolases"/>
    <property type="match status" value="2"/>
</dbReference>
<dbReference type="OrthoDB" id="425602at2759"/>
<dbReference type="InterPro" id="IPR039430">
    <property type="entry name" value="Thymidylate_kin-like_dom"/>
</dbReference>
<comment type="similarity">
    <text evidence="1">Belongs to the thymidylate kinase family.</text>
</comment>
<dbReference type="GO" id="GO:0004550">
    <property type="term" value="F:nucleoside diphosphate kinase activity"/>
    <property type="evidence" value="ECO:0007669"/>
    <property type="project" value="TreeGrafter"/>
</dbReference>
<evidence type="ECO:0000256" key="1">
    <source>
        <dbReference type="ARBA" id="ARBA00009776"/>
    </source>
</evidence>
<dbReference type="CDD" id="cd01672">
    <property type="entry name" value="TMPK"/>
    <property type="match status" value="1"/>
</dbReference>
<comment type="caution">
    <text evidence="3">The sequence shown here is derived from an EMBL/GenBank/DDBJ whole genome shotgun (WGS) entry which is preliminary data.</text>
</comment>
<dbReference type="GO" id="GO:0004798">
    <property type="term" value="F:dTMP kinase activity"/>
    <property type="evidence" value="ECO:0007669"/>
    <property type="project" value="TreeGrafter"/>
</dbReference>
<dbReference type="PANTHER" id="PTHR10344">
    <property type="entry name" value="THYMIDYLATE KINASE"/>
    <property type="match status" value="1"/>
</dbReference>